<comment type="caution">
    <text evidence="3">The sequence shown here is derived from an EMBL/GenBank/DDBJ whole genome shotgun (WGS) entry which is preliminary data.</text>
</comment>
<feature type="signal peptide" evidence="1">
    <location>
        <begin position="1"/>
        <end position="25"/>
    </location>
</feature>
<evidence type="ECO:0000313" key="3">
    <source>
        <dbReference type="EMBL" id="KAK9141083.1"/>
    </source>
</evidence>
<dbReference type="CDD" id="cd04660">
    <property type="entry name" value="nsLTP_like"/>
    <property type="match status" value="1"/>
</dbReference>
<dbReference type="InterPro" id="IPR044741">
    <property type="entry name" value="NsLTP-like"/>
</dbReference>
<proteinExistence type="predicted"/>
<name>A0AAP0PDL5_9MAGN</name>
<evidence type="ECO:0000313" key="4">
    <source>
        <dbReference type="Proteomes" id="UP001419268"/>
    </source>
</evidence>
<reference evidence="3 4" key="1">
    <citation type="submission" date="2024-01" db="EMBL/GenBank/DDBJ databases">
        <title>Genome assemblies of Stephania.</title>
        <authorList>
            <person name="Yang L."/>
        </authorList>
    </citation>
    <scope>NUCLEOTIDE SEQUENCE [LARGE SCALE GENOMIC DNA]</scope>
    <source>
        <strain evidence="3">JXDWG</strain>
        <tissue evidence="3">Leaf</tissue>
    </source>
</reference>
<dbReference type="PANTHER" id="PTHR33122">
    <property type="entry name" value="LIPID BINDING PROTEIN-RELATED"/>
    <property type="match status" value="1"/>
</dbReference>
<dbReference type="SMART" id="SM00499">
    <property type="entry name" value="AAI"/>
    <property type="match status" value="1"/>
</dbReference>
<organism evidence="3 4">
    <name type="scientific">Stephania cephalantha</name>
    <dbReference type="NCBI Taxonomy" id="152367"/>
    <lineage>
        <taxon>Eukaryota</taxon>
        <taxon>Viridiplantae</taxon>
        <taxon>Streptophyta</taxon>
        <taxon>Embryophyta</taxon>
        <taxon>Tracheophyta</taxon>
        <taxon>Spermatophyta</taxon>
        <taxon>Magnoliopsida</taxon>
        <taxon>Ranunculales</taxon>
        <taxon>Menispermaceae</taxon>
        <taxon>Menispermoideae</taxon>
        <taxon>Cissampelideae</taxon>
        <taxon>Stephania</taxon>
    </lineage>
</organism>
<dbReference type="InterPro" id="IPR016140">
    <property type="entry name" value="Bifunc_inhib/LTP/seed_store"/>
</dbReference>
<sequence length="102" mass="10638">MDMRKAGQVLVVALVVFAIVDGMAAFSLCNMSGDDLDLCKPAVTKDNPTPPTKACCDALSKADLDCFCGYKDSFLLSSFGVDPDLAVALPSKCNLPTPASCS</sequence>
<keyword evidence="1" id="KW-0732">Signal</keyword>
<keyword evidence="4" id="KW-1185">Reference proteome</keyword>
<accession>A0AAP0PDL5</accession>
<dbReference type="GO" id="GO:0009627">
    <property type="term" value="P:systemic acquired resistance"/>
    <property type="evidence" value="ECO:0007669"/>
    <property type="project" value="InterPro"/>
</dbReference>
<feature type="chain" id="PRO_5042914197" description="Bifunctional inhibitor/plant lipid transfer protein/seed storage helical domain-containing protein" evidence="1">
    <location>
        <begin position="26"/>
        <end position="102"/>
    </location>
</feature>
<dbReference type="Proteomes" id="UP001419268">
    <property type="component" value="Unassembled WGS sequence"/>
</dbReference>
<dbReference type="Pfam" id="PF14368">
    <property type="entry name" value="LTP_2"/>
    <property type="match status" value="1"/>
</dbReference>
<dbReference type="EMBL" id="JBBNAG010000004">
    <property type="protein sequence ID" value="KAK9141083.1"/>
    <property type="molecule type" value="Genomic_DNA"/>
</dbReference>
<dbReference type="AlphaFoldDB" id="A0AAP0PDL5"/>
<protein>
    <recommendedName>
        <fullName evidence="2">Bifunctional inhibitor/plant lipid transfer protein/seed storage helical domain-containing protein</fullName>
    </recommendedName>
</protein>
<dbReference type="GO" id="GO:0005504">
    <property type="term" value="F:fatty acid binding"/>
    <property type="evidence" value="ECO:0007669"/>
    <property type="project" value="InterPro"/>
</dbReference>
<feature type="domain" description="Bifunctional inhibitor/plant lipid transfer protein/seed storage helical" evidence="2">
    <location>
        <begin position="29"/>
        <end position="101"/>
    </location>
</feature>
<dbReference type="PANTHER" id="PTHR33122:SF60">
    <property type="entry name" value="LIPID-TRANSFER PROTEIN DIR1-RELATED"/>
    <property type="match status" value="1"/>
</dbReference>
<evidence type="ECO:0000259" key="2">
    <source>
        <dbReference type="SMART" id="SM00499"/>
    </source>
</evidence>
<dbReference type="SUPFAM" id="SSF47699">
    <property type="entry name" value="Bifunctional inhibitor/lipid-transfer protein/seed storage 2S albumin"/>
    <property type="match status" value="1"/>
</dbReference>
<dbReference type="InterPro" id="IPR039265">
    <property type="entry name" value="DIR1-like"/>
</dbReference>
<gene>
    <name evidence="3" type="ORF">Scep_010764</name>
</gene>
<dbReference type="Gene3D" id="1.10.110.10">
    <property type="entry name" value="Plant lipid-transfer and hydrophobic proteins"/>
    <property type="match status" value="1"/>
</dbReference>
<evidence type="ECO:0000256" key="1">
    <source>
        <dbReference type="SAM" id="SignalP"/>
    </source>
</evidence>
<dbReference type="InterPro" id="IPR036312">
    <property type="entry name" value="Bifun_inhib/LTP/seed_sf"/>
</dbReference>